<evidence type="ECO:0000313" key="2">
    <source>
        <dbReference type="Proteomes" id="UP000606499"/>
    </source>
</evidence>
<organism evidence="1 2">
    <name type="scientific">Agathobaculum faecis</name>
    <dbReference type="NCBI Taxonomy" id="2763013"/>
    <lineage>
        <taxon>Bacteria</taxon>
        <taxon>Bacillati</taxon>
        <taxon>Bacillota</taxon>
        <taxon>Clostridia</taxon>
        <taxon>Eubacteriales</taxon>
        <taxon>Butyricicoccaceae</taxon>
        <taxon>Agathobaculum</taxon>
    </lineage>
</organism>
<dbReference type="NCBIfam" id="NF046065">
    <property type="entry name" value="MtxRegRemB"/>
    <property type="match status" value="1"/>
</dbReference>
<proteinExistence type="predicted"/>
<evidence type="ECO:0000313" key="1">
    <source>
        <dbReference type="EMBL" id="MBC5724289.1"/>
    </source>
</evidence>
<dbReference type="AlphaFoldDB" id="A0A923RUV9"/>
<dbReference type="EMBL" id="JACOPL010000002">
    <property type="protein sequence ID" value="MBC5724289.1"/>
    <property type="molecule type" value="Genomic_DNA"/>
</dbReference>
<comment type="caution">
    <text evidence="1">The sequence shown here is derived from an EMBL/GenBank/DDBJ whole genome shotgun (WGS) entry which is preliminary data.</text>
</comment>
<dbReference type="RefSeq" id="WP_054326598.1">
    <property type="nucleotide sequence ID" value="NZ_JACOPL010000002.1"/>
</dbReference>
<reference evidence="1" key="1">
    <citation type="submission" date="2020-08" db="EMBL/GenBank/DDBJ databases">
        <title>Genome public.</title>
        <authorList>
            <person name="Liu C."/>
            <person name="Sun Q."/>
        </authorList>
    </citation>
    <scope>NUCLEOTIDE SEQUENCE</scope>
    <source>
        <strain evidence="1">NSJ-28</strain>
    </source>
</reference>
<accession>A0A923RUV9</accession>
<protein>
    <submittedName>
        <fullName evidence="1">DUF370 domain-containing protein</fullName>
    </submittedName>
</protein>
<sequence>MYLHLGQDYIVPLQTVVAVFDMDTATASKRTRGLLSRMQEEGRIIELYEDLPRAAVLCENALGETLYLTQLSPQALQRRAEKGYAV</sequence>
<name>A0A923RUV9_9FIRM</name>
<dbReference type="Proteomes" id="UP000606499">
    <property type="component" value="Unassembled WGS sequence"/>
</dbReference>
<keyword evidence="2" id="KW-1185">Reference proteome</keyword>
<gene>
    <name evidence="1" type="ORF">H8S45_02245</name>
</gene>